<dbReference type="AlphaFoldDB" id="A0A0F5F177"/>
<evidence type="ECO:0000313" key="2">
    <source>
        <dbReference type="EMBL" id="PXZ39120.1"/>
    </source>
</evidence>
<evidence type="ECO:0000313" key="3">
    <source>
        <dbReference type="EMBL" id="RZN59560.1"/>
    </source>
</evidence>
<evidence type="ECO:0000313" key="6">
    <source>
        <dbReference type="Proteomes" id="UP000247594"/>
    </source>
</evidence>
<reference evidence="2 6" key="2">
    <citation type="submission" date="2018-06" db="EMBL/GenBank/DDBJ databases">
        <authorList>
            <person name="Teymurazov M."/>
            <person name="Kislichkina A."/>
            <person name="Abaymova A."/>
            <person name="Mukhina T."/>
            <person name="Mayskaya N."/>
            <person name="Svetoch E."/>
            <person name="Bogun A."/>
        </authorList>
    </citation>
    <scope>NUCLEOTIDE SEQUENCE [LARGE SCALE GENOMIC DNA]</scope>
    <source>
        <strain evidence="2 6">SCPM-O-B-8406</strain>
    </source>
</reference>
<dbReference type="Proteomes" id="UP000254465">
    <property type="component" value="Unassembled WGS sequence"/>
</dbReference>
<organism evidence="3 9">
    <name type="scientific">Avibacterium paragallinarum</name>
    <name type="common">Haemophilus gallinarum</name>
    <dbReference type="NCBI Taxonomy" id="728"/>
    <lineage>
        <taxon>Bacteria</taxon>
        <taxon>Pseudomonadati</taxon>
        <taxon>Pseudomonadota</taxon>
        <taxon>Gammaproteobacteria</taxon>
        <taxon>Pasteurellales</taxon>
        <taxon>Pasteurellaceae</taxon>
        <taxon>Avibacterium</taxon>
    </lineage>
</organism>
<reference evidence="1 10" key="4">
    <citation type="journal article" date="2022" name="Front. Microbiol.">
        <title>Commensal bacteria contribute to the growth of multidrug-resistant Avibacterium paragallinarum in chickens.</title>
        <authorList>
            <person name="Zhu J."/>
            <person name="Chen Y."/>
            <person name="Wu Y."/>
            <person name="Wang Y."/>
            <person name="Zhu K."/>
        </authorList>
    </citation>
    <scope>NUCLEOTIDE SEQUENCE [LARGE SCALE GENOMIC DNA]</scope>
    <source>
        <strain evidence="1 10">AV25</strain>
    </source>
</reference>
<dbReference type="Proteomes" id="UP000247594">
    <property type="component" value="Unassembled WGS sequence"/>
</dbReference>
<reference evidence="7 8" key="1">
    <citation type="submission" date="2018-06" db="EMBL/GenBank/DDBJ databases">
        <authorList>
            <consortium name="Pathogen Informatics"/>
            <person name="Doyle S."/>
        </authorList>
    </citation>
    <scope>NUCLEOTIDE SEQUENCE [LARGE SCALE GENOMIC DNA]</scope>
    <source>
        <strain evidence="5 8">NCTC10926</strain>
        <strain evidence="4 7">NCTC11296</strain>
    </source>
</reference>
<dbReference type="EMBL" id="QJPJ01000007">
    <property type="protein sequence ID" value="PXZ39120.1"/>
    <property type="molecule type" value="Genomic_DNA"/>
</dbReference>
<sequence length="81" mass="9310">MGFWDAVGKVVGSALDKGREMNEQKRRVMMEFDHLSDSALFEKLADLGRQKRFAEAVGIKQLLKNRGYSDEEISRRSKAYL</sequence>
<reference evidence="1" key="5">
    <citation type="submission" date="2022-05" db="EMBL/GenBank/DDBJ databases">
        <authorList>
            <person name="Chen Y."/>
            <person name="Zhu J."/>
            <person name="Zhu K."/>
        </authorList>
    </citation>
    <scope>NUCLEOTIDE SEQUENCE</scope>
    <source>
        <strain evidence="1">AV25</strain>
    </source>
</reference>
<dbReference type="Proteomes" id="UP000294229">
    <property type="component" value="Unassembled WGS sequence"/>
</dbReference>
<evidence type="ECO:0000313" key="10">
    <source>
        <dbReference type="Proteomes" id="UP001347884"/>
    </source>
</evidence>
<accession>A0A0F5F177</accession>
<evidence type="ECO:0000313" key="5">
    <source>
        <dbReference type="EMBL" id="SUU98802.1"/>
    </source>
</evidence>
<reference evidence="3 9" key="3">
    <citation type="submission" date="2018-11" db="EMBL/GenBank/DDBJ databases">
        <title>Sequencing Av. paragallinarum serogroups.</title>
        <authorList>
            <person name="Hellmuth J.E."/>
            <person name="Boucher C.E."/>
            <person name="Cason E.D."/>
        </authorList>
    </citation>
    <scope>NUCLEOTIDE SEQUENCE [LARGE SCALE GENOMIC DNA]</scope>
    <source>
        <strain evidence="3 9">SA-3</strain>
    </source>
</reference>
<keyword evidence="10" id="KW-1185">Reference proteome</keyword>
<proteinExistence type="predicted"/>
<evidence type="ECO:0000313" key="7">
    <source>
        <dbReference type="Proteomes" id="UP000254465"/>
    </source>
</evidence>
<evidence type="ECO:0000313" key="1">
    <source>
        <dbReference type="EMBL" id="MEE6040598.1"/>
    </source>
</evidence>
<dbReference type="Proteomes" id="UP001347884">
    <property type="component" value="Unassembled WGS sequence"/>
</dbReference>
<dbReference type="EMBL" id="JAMDKF010000003">
    <property type="protein sequence ID" value="MEE6040598.1"/>
    <property type="molecule type" value="Genomic_DNA"/>
</dbReference>
<dbReference type="EMBL" id="RQXS01000020">
    <property type="protein sequence ID" value="RZN59560.1"/>
    <property type="molecule type" value="Genomic_DNA"/>
</dbReference>
<dbReference type="EMBL" id="UFSW01000001">
    <property type="protein sequence ID" value="SUU98802.1"/>
    <property type="molecule type" value="Genomic_DNA"/>
</dbReference>
<evidence type="ECO:0000313" key="8">
    <source>
        <dbReference type="Proteomes" id="UP000254620"/>
    </source>
</evidence>
<gene>
    <name evidence="2" type="ORF">DM482_05470</name>
    <name evidence="3" type="ORF">EIG79_05700</name>
    <name evidence="1" type="ORF">M5S13_01665</name>
    <name evidence="5" type="ORF">NCTC10926_02245</name>
    <name evidence="4" type="ORF">NCTC11296_00761</name>
</gene>
<evidence type="ECO:0000313" key="9">
    <source>
        <dbReference type="Proteomes" id="UP000294229"/>
    </source>
</evidence>
<evidence type="ECO:0000313" key="4">
    <source>
        <dbReference type="EMBL" id="STO70846.1"/>
    </source>
</evidence>
<dbReference type="RefSeq" id="WP_017805431.1">
    <property type="nucleotide sequence ID" value="NZ_CP081939.1"/>
</dbReference>
<dbReference type="Proteomes" id="UP000254620">
    <property type="component" value="Unassembled WGS sequence"/>
</dbReference>
<dbReference type="EMBL" id="UGHK01000001">
    <property type="protein sequence ID" value="STO70846.1"/>
    <property type="molecule type" value="Genomic_DNA"/>
</dbReference>
<name>A0A0F5F177_AVIPA</name>
<protein>
    <submittedName>
        <fullName evidence="3">Uncharacterized protein</fullName>
    </submittedName>
</protein>